<evidence type="ECO:0000313" key="5">
    <source>
        <dbReference type="EMBL" id="QJD30132.1"/>
    </source>
</evidence>
<dbReference type="InterPro" id="IPR046470">
    <property type="entry name" value="SAM_HAT_C"/>
</dbReference>
<evidence type="ECO:0000256" key="1">
    <source>
        <dbReference type="ARBA" id="ARBA00022691"/>
    </source>
</evidence>
<dbReference type="InterPro" id="IPR023227">
    <property type="entry name" value="SAM_OH_AdoTrfase_C_sf"/>
</dbReference>
<name>A0A858Q8A3_9GAMM</name>
<dbReference type="RefSeq" id="WP_169603411.1">
    <property type="nucleotide sequence ID" value="NZ_CP046565.1"/>
</dbReference>
<evidence type="ECO:0008006" key="7">
    <source>
        <dbReference type="Google" id="ProtNLM"/>
    </source>
</evidence>
<organism evidence="5 6">
    <name type="scientific">Methylococcus geothermalis</name>
    <dbReference type="NCBI Taxonomy" id="2681310"/>
    <lineage>
        <taxon>Bacteria</taxon>
        <taxon>Pseudomonadati</taxon>
        <taxon>Pseudomonadota</taxon>
        <taxon>Gammaproteobacteria</taxon>
        <taxon>Methylococcales</taxon>
        <taxon>Methylococcaceae</taxon>
        <taxon>Methylococcus</taxon>
    </lineage>
</organism>
<dbReference type="PANTHER" id="PTHR35092">
    <property type="entry name" value="CHLORINASE MJ1651"/>
    <property type="match status" value="1"/>
</dbReference>
<dbReference type="EMBL" id="CP046565">
    <property type="protein sequence ID" value="QJD30132.1"/>
    <property type="molecule type" value="Genomic_DNA"/>
</dbReference>
<dbReference type="InterPro" id="IPR046469">
    <property type="entry name" value="SAM_HAT_N"/>
</dbReference>
<evidence type="ECO:0000313" key="6">
    <source>
        <dbReference type="Proteomes" id="UP000503004"/>
    </source>
</evidence>
<dbReference type="AlphaFoldDB" id="A0A858Q8A3"/>
<keyword evidence="6" id="KW-1185">Reference proteome</keyword>
<dbReference type="InterPro" id="IPR023228">
    <property type="entry name" value="SAM_OH_AdoTrfase_N_sf"/>
</dbReference>
<dbReference type="PANTHER" id="PTHR35092:SF1">
    <property type="entry name" value="CHLORINASE MJ1651"/>
    <property type="match status" value="1"/>
</dbReference>
<protein>
    <recommendedName>
        <fullName evidence="7">SAM-dependent chlorinase/fluorinase</fullName>
    </recommendedName>
</protein>
<accession>A0A858Q8A3</accession>
<sequence length="239" mass="26169">MILLFTDFGPAGPYLGQMEAVLRLNAPGVDVIHLVSDAPAPVPAGYLLAALCRQFPEGCVFLCVVDPGVGGDRQALVLEADGRWFVGPDNGLLNTVAAQAERKHWLRCDWRPERLSASFHGRDLFAPVAARIAKRDFGWAHQPVEGPDTAFWPADRASIVYFDHYGNALTGLRYRCELAGRVLLVNDRQVRHAEVFCAVDPGTAFWYRNSLDLVEVAVNQGRADQALSLAVGDSVLFVP</sequence>
<dbReference type="SUPFAM" id="SSF101852">
    <property type="entry name" value="Bacterial fluorinating enzyme, C-terminal domain"/>
    <property type="match status" value="1"/>
</dbReference>
<dbReference type="Pfam" id="PF01887">
    <property type="entry name" value="SAM_HAT_N"/>
    <property type="match status" value="1"/>
</dbReference>
<gene>
    <name evidence="5" type="ORF">GNH96_09230</name>
</gene>
<comment type="similarity">
    <text evidence="2">Belongs to the SAM hydrolase / SAM-dependent halogenase family.</text>
</comment>
<evidence type="ECO:0000259" key="3">
    <source>
        <dbReference type="Pfam" id="PF01887"/>
    </source>
</evidence>
<feature type="domain" description="S-adenosyl-l-methionine hydroxide adenosyltransferase N-terminal" evidence="3">
    <location>
        <begin position="2"/>
        <end position="135"/>
    </location>
</feature>
<dbReference type="Gene3D" id="3.40.50.10790">
    <property type="entry name" value="S-adenosyl-l-methionine hydroxide adenosyltransferase, N-terminal"/>
    <property type="match status" value="1"/>
</dbReference>
<dbReference type="SUPFAM" id="SSF102522">
    <property type="entry name" value="Bacterial fluorinating enzyme, N-terminal domain"/>
    <property type="match status" value="1"/>
</dbReference>
<dbReference type="KEGG" id="metu:GNH96_09230"/>
<dbReference type="Gene3D" id="2.40.30.90">
    <property type="entry name" value="Bacterial fluorinating enzyme like"/>
    <property type="match status" value="1"/>
</dbReference>
<evidence type="ECO:0000259" key="4">
    <source>
        <dbReference type="Pfam" id="PF20257"/>
    </source>
</evidence>
<dbReference type="PIRSF" id="PIRSF006779">
    <property type="entry name" value="UCP006779"/>
    <property type="match status" value="1"/>
</dbReference>
<dbReference type="Proteomes" id="UP000503004">
    <property type="component" value="Chromosome"/>
</dbReference>
<dbReference type="InterPro" id="IPR002747">
    <property type="entry name" value="SAM_OH_AdoTrfase"/>
</dbReference>
<reference evidence="6" key="1">
    <citation type="submission" date="2019-12" db="EMBL/GenBank/DDBJ databases">
        <authorList>
            <person name="Awala S.I."/>
            <person name="Rhee S.K."/>
        </authorList>
    </citation>
    <scope>NUCLEOTIDE SEQUENCE [LARGE SCALE GENOMIC DNA]</scope>
    <source>
        <strain evidence="6">IM1</strain>
    </source>
</reference>
<dbReference type="Pfam" id="PF20257">
    <property type="entry name" value="SAM_HAT_C"/>
    <property type="match status" value="1"/>
</dbReference>
<evidence type="ECO:0000256" key="2">
    <source>
        <dbReference type="ARBA" id="ARBA00024035"/>
    </source>
</evidence>
<keyword evidence="1" id="KW-0949">S-adenosyl-L-methionine</keyword>
<feature type="domain" description="S-adenosyl-l-methionine hydroxide adenosyltransferase C-terminal" evidence="4">
    <location>
        <begin position="158"/>
        <end position="235"/>
    </location>
</feature>
<proteinExistence type="inferred from homology"/>